<sequence>QAPRKKIAEAIDLDVLLSTMTALEEDVETRGICLKWISTELKQAADIRTINAKREES</sequence>
<keyword evidence="2" id="KW-1185">Reference proteome</keyword>
<dbReference type="Proteomes" id="UP000054560">
    <property type="component" value="Unassembled WGS sequence"/>
</dbReference>
<name>A0A0L0F0Y9_9EUKA</name>
<accession>A0A0L0F0Y9</accession>
<dbReference type="EMBL" id="KQ251662">
    <property type="protein sequence ID" value="KNC70264.1"/>
    <property type="molecule type" value="Genomic_DNA"/>
</dbReference>
<gene>
    <name evidence="1" type="ORF">SARC_17213</name>
</gene>
<feature type="non-terminal residue" evidence="1">
    <location>
        <position position="1"/>
    </location>
</feature>
<dbReference type="GeneID" id="25917717"/>
<protein>
    <submittedName>
        <fullName evidence="1">Uncharacterized protein</fullName>
    </submittedName>
</protein>
<dbReference type="RefSeq" id="XP_014144166.1">
    <property type="nucleotide sequence ID" value="XM_014288691.1"/>
</dbReference>
<evidence type="ECO:0000313" key="1">
    <source>
        <dbReference type="EMBL" id="KNC70264.1"/>
    </source>
</evidence>
<evidence type="ECO:0000313" key="2">
    <source>
        <dbReference type="Proteomes" id="UP000054560"/>
    </source>
</evidence>
<organism evidence="1 2">
    <name type="scientific">Sphaeroforma arctica JP610</name>
    <dbReference type="NCBI Taxonomy" id="667725"/>
    <lineage>
        <taxon>Eukaryota</taxon>
        <taxon>Ichthyosporea</taxon>
        <taxon>Ichthyophonida</taxon>
        <taxon>Sphaeroforma</taxon>
    </lineage>
</organism>
<dbReference type="AlphaFoldDB" id="A0A0L0F0Y9"/>
<reference evidence="1 2" key="1">
    <citation type="submission" date="2011-02" db="EMBL/GenBank/DDBJ databases">
        <title>The Genome Sequence of Sphaeroforma arctica JP610.</title>
        <authorList>
            <consortium name="The Broad Institute Genome Sequencing Platform"/>
            <person name="Russ C."/>
            <person name="Cuomo C."/>
            <person name="Young S.K."/>
            <person name="Zeng Q."/>
            <person name="Gargeya S."/>
            <person name="Alvarado L."/>
            <person name="Berlin A."/>
            <person name="Chapman S.B."/>
            <person name="Chen Z."/>
            <person name="Freedman E."/>
            <person name="Gellesch M."/>
            <person name="Goldberg J."/>
            <person name="Griggs A."/>
            <person name="Gujja S."/>
            <person name="Heilman E."/>
            <person name="Heiman D."/>
            <person name="Howarth C."/>
            <person name="Mehta T."/>
            <person name="Neiman D."/>
            <person name="Pearson M."/>
            <person name="Roberts A."/>
            <person name="Saif S."/>
            <person name="Shea T."/>
            <person name="Shenoy N."/>
            <person name="Sisk P."/>
            <person name="Stolte C."/>
            <person name="Sykes S."/>
            <person name="White J."/>
            <person name="Yandava C."/>
            <person name="Burger G."/>
            <person name="Gray M.W."/>
            <person name="Holland P.W.H."/>
            <person name="King N."/>
            <person name="Lang F.B.F."/>
            <person name="Roger A.J."/>
            <person name="Ruiz-Trillo I."/>
            <person name="Haas B."/>
            <person name="Nusbaum C."/>
            <person name="Birren B."/>
        </authorList>
    </citation>
    <scope>NUCLEOTIDE SEQUENCE [LARGE SCALE GENOMIC DNA]</scope>
    <source>
        <strain evidence="1 2">JP610</strain>
    </source>
</reference>
<proteinExistence type="predicted"/>
<feature type="non-terminal residue" evidence="1">
    <location>
        <position position="57"/>
    </location>
</feature>